<protein>
    <submittedName>
        <fullName evidence="1">Uncharacterized protein</fullName>
    </submittedName>
</protein>
<gene>
    <name evidence="1" type="ORF">F3K02_17055</name>
</gene>
<dbReference type="Proteomes" id="UP000545507">
    <property type="component" value="Unassembled WGS sequence"/>
</dbReference>
<proteinExistence type="predicted"/>
<comment type="caution">
    <text evidence="1">The sequence shown here is derived from an EMBL/GenBank/DDBJ whole genome shotgun (WGS) entry which is preliminary data.</text>
</comment>
<sequence length="116" mass="12948">MSLSALERSLRARHPRCIRVNLRLWYALKSANLIDQREVSPGTPALAGVLLPHFKEVLVVLDPDLEDRAFQVEDTAEQPGRPAIGPIHAAPREALALAPDSAKPESAFDRRWMGRY</sequence>
<organism evidence="1 2">
    <name type="scientific">Hydrogenophaga aromaticivorans</name>
    <dbReference type="NCBI Taxonomy" id="2610898"/>
    <lineage>
        <taxon>Bacteria</taxon>
        <taxon>Pseudomonadati</taxon>
        <taxon>Pseudomonadota</taxon>
        <taxon>Betaproteobacteria</taxon>
        <taxon>Burkholderiales</taxon>
        <taxon>Comamonadaceae</taxon>
        <taxon>Hydrogenophaga</taxon>
    </lineage>
</organism>
<evidence type="ECO:0000313" key="1">
    <source>
        <dbReference type="EMBL" id="NWF46948.1"/>
    </source>
</evidence>
<dbReference type="EMBL" id="VYGV01000016">
    <property type="protein sequence ID" value="NWF46948.1"/>
    <property type="molecule type" value="Genomic_DNA"/>
</dbReference>
<dbReference type="RefSeq" id="WP_177136858.1">
    <property type="nucleotide sequence ID" value="NZ_JAGPWB010000045.1"/>
</dbReference>
<accession>A0A7Y8KZ99</accession>
<reference evidence="1 2" key="1">
    <citation type="submission" date="2019-09" db="EMBL/GenBank/DDBJ databases">
        <title>Hydrogenophaga aromatica sp. nov., isolated from a para-xylene-degrading enrichment culture.</title>
        <authorList>
            <person name="Tancsics A."/>
            <person name="Banerjee S."/>
        </authorList>
    </citation>
    <scope>NUCLEOTIDE SEQUENCE [LARGE SCALE GENOMIC DNA]</scope>
    <source>
        <strain evidence="1 2">D2P1</strain>
    </source>
</reference>
<dbReference type="AlphaFoldDB" id="A0A7Y8KZ99"/>
<keyword evidence="2" id="KW-1185">Reference proteome</keyword>
<name>A0A7Y8KZ99_9BURK</name>
<evidence type="ECO:0000313" key="2">
    <source>
        <dbReference type="Proteomes" id="UP000545507"/>
    </source>
</evidence>